<dbReference type="InterPro" id="IPR001854">
    <property type="entry name" value="Ribosomal_uL29"/>
</dbReference>
<sequence>MKKRNHFLEKSKLTTAQLVAQLNILKSDLNDSRIKIQLQKFTKPHKINELRQQIAQINTIISQRIIKESNEAKTKRSN</sequence>
<dbReference type="AlphaFoldDB" id="A0A2M7CJ62"/>
<comment type="similarity">
    <text evidence="1 5">Belongs to the universal ribosomal protein uL29 family.</text>
</comment>
<keyword evidence="3 5" id="KW-0687">Ribonucleoprotein</keyword>
<proteinExistence type="inferred from homology"/>
<dbReference type="GO" id="GO:0003735">
    <property type="term" value="F:structural constituent of ribosome"/>
    <property type="evidence" value="ECO:0007669"/>
    <property type="project" value="InterPro"/>
</dbReference>
<protein>
    <recommendedName>
        <fullName evidence="4 5">Large ribosomal subunit protein uL29</fullName>
    </recommendedName>
</protein>
<evidence type="ECO:0000313" key="6">
    <source>
        <dbReference type="EMBL" id="PIV25669.1"/>
    </source>
</evidence>
<name>A0A2M7CJ62_9BACT</name>
<evidence type="ECO:0000256" key="3">
    <source>
        <dbReference type="ARBA" id="ARBA00023274"/>
    </source>
</evidence>
<accession>A0A2M7CJ62</accession>
<organism evidence="6 7">
    <name type="scientific">Candidatus Berkelbacteria bacterium CG03_land_8_20_14_0_80_40_36</name>
    <dbReference type="NCBI Taxonomy" id="1974509"/>
    <lineage>
        <taxon>Bacteria</taxon>
        <taxon>Candidatus Berkelbacteria</taxon>
    </lineage>
</organism>
<dbReference type="Pfam" id="PF00831">
    <property type="entry name" value="Ribosomal_L29"/>
    <property type="match status" value="1"/>
</dbReference>
<dbReference type="PROSITE" id="PS00579">
    <property type="entry name" value="RIBOSOMAL_L29"/>
    <property type="match status" value="1"/>
</dbReference>
<evidence type="ECO:0000313" key="7">
    <source>
        <dbReference type="Proteomes" id="UP000229966"/>
    </source>
</evidence>
<evidence type="ECO:0000256" key="1">
    <source>
        <dbReference type="ARBA" id="ARBA00009254"/>
    </source>
</evidence>
<gene>
    <name evidence="5 6" type="primary">rpmC</name>
    <name evidence="6" type="ORF">COS38_00430</name>
</gene>
<dbReference type="GO" id="GO:0005840">
    <property type="term" value="C:ribosome"/>
    <property type="evidence" value="ECO:0007669"/>
    <property type="project" value="UniProtKB-KW"/>
</dbReference>
<dbReference type="EMBL" id="PEUM01000011">
    <property type="protein sequence ID" value="PIV25669.1"/>
    <property type="molecule type" value="Genomic_DNA"/>
</dbReference>
<dbReference type="Proteomes" id="UP000229966">
    <property type="component" value="Unassembled WGS sequence"/>
</dbReference>
<evidence type="ECO:0000256" key="2">
    <source>
        <dbReference type="ARBA" id="ARBA00022980"/>
    </source>
</evidence>
<dbReference type="GO" id="GO:0006412">
    <property type="term" value="P:translation"/>
    <property type="evidence" value="ECO:0007669"/>
    <property type="project" value="UniProtKB-UniRule"/>
</dbReference>
<dbReference type="SUPFAM" id="SSF46561">
    <property type="entry name" value="Ribosomal protein L29 (L29p)"/>
    <property type="match status" value="1"/>
</dbReference>
<dbReference type="InterPro" id="IPR018254">
    <property type="entry name" value="Ribosomal_uL29_CS"/>
</dbReference>
<evidence type="ECO:0000256" key="5">
    <source>
        <dbReference type="HAMAP-Rule" id="MF_00374"/>
    </source>
</evidence>
<reference evidence="7" key="1">
    <citation type="submission" date="2017-09" db="EMBL/GenBank/DDBJ databases">
        <title>Depth-based differentiation of microbial function through sediment-hosted aquifers and enrichment of novel symbionts in the deep terrestrial subsurface.</title>
        <authorList>
            <person name="Probst A.J."/>
            <person name="Ladd B."/>
            <person name="Jarett J.K."/>
            <person name="Geller-Mcgrath D.E."/>
            <person name="Sieber C.M.K."/>
            <person name="Emerson J.B."/>
            <person name="Anantharaman K."/>
            <person name="Thomas B.C."/>
            <person name="Malmstrom R."/>
            <person name="Stieglmeier M."/>
            <person name="Klingl A."/>
            <person name="Woyke T."/>
            <person name="Ryan C.M."/>
            <person name="Banfield J.F."/>
        </authorList>
    </citation>
    <scope>NUCLEOTIDE SEQUENCE [LARGE SCALE GENOMIC DNA]</scope>
</reference>
<dbReference type="HAMAP" id="MF_00374">
    <property type="entry name" value="Ribosomal_uL29"/>
    <property type="match status" value="1"/>
</dbReference>
<evidence type="ECO:0000256" key="4">
    <source>
        <dbReference type="ARBA" id="ARBA00035204"/>
    </source>
</evidence>
<comment type="caution">
    <text evidence="6">The sequence shown here is derived from an EMBL/GenBank/DDBJ whole genome shotgun (WGS) entry which is preliminary data.</text>
</comment>
<keyword evidence="2 5" id="KW-0689">Ribosomal protein</keyword>
<dbReference type="InterPro" id="IPR036049">
    <property type="entry name" value="Ribosomal_uL29_sf"/>
</dbReference>
<dbReference type="Gene3D" id="1.10.287.310">
    <property type="match status" value="1"/>
</dbReference>
<dbReference type="GO" id="GO:1990904">
    <property type="term" value="C:ribonucleoprotein complex"/>
    <property type="evidence" value="ECO:0007669"/>
    <property type="project" value="UniProtKB-KW"/>
</dbReference>
<dbReference type="NCBIfam" id="TIGR00012">
    <property type="entry name" value="L29"/>
    <property type="match status" value="1"/>
</dbReference>